<dbReference type="AlphaFoldDB" id="T1GSE7"/>
<dbReference type="EMBL" id="CAQQ02389623">
    <property type="status" value="NOT_ANNOTATED_CDS"/>
    <property type="molecule type" value="Genomic_DNA"/>
</dbReference>
<name>T1GSE7_MEGSC</name>
<dbReference type="HOGENOM" id="CLU_1393314_0_0_1"/>
<organism evidence="1 2">
    <name type="scientific">Megaselia scalaris</name>
    <name type="common">Humpbacked fly</name>
    <name type="synonym">Phora scalaris</name>
    <dbReference type="NCBI Taxonomy" id="36166"/>
    <lineage>
        <taxon>Eukaryota</taxon>
        <taxon>Metazoa</taxon>
        <taxon>Ecdysozoa</taxon>
        <taxon>Arthropoda</taxon>
        <taxon>Hexapoda</taxon>
        <taxon>Insecta</taxon>
        <taxon>Pterygota</taxon>
        <taxon>Neoptera</taxon>
        <taxon>Endopterygota</taxon>
        <taxon>Diptera</taxon>
        <taxon>Brachycera</taxon>
        <taxon>Muscomorpha</taxon>
        <taxon>Platypezoidea</taxon>
        <taxon>Phoridae</taxon>
        <taxon>Megaseliini</taxon>
        <taxon>Megaselia</taxon>
    </lineage>
</organism>
<evidence type="ECO:0000313" key="2">
    <source>
        <dbReference type="Proteomes" id="UP000015102"/>
    </source>
</evidence>
<proteinExistence type="predicted"/>
<keyword evidence="2" id="KW-1185">Reference proteome</keyword>
<sequence>FILVLVGSNSINPIKALDLEIIGNKCNVRYPSNDLKMLNNHFFEQFVINMQYEMNQYMNNEDLQSKSSCLVNKLLEGLDKFNKCLRKDVNQCSTELANKYIELFLLNGTAPPYDPKTCSEPASVQTLHKIYGNIMVSISSLKDSIYYAECEEAVQKALVYLCSAAEIFKYYGDALKNGQFDEFIEALPLFIPRILI</sequence>
<dbReference type="EnsemblMetazoa" id="MESCA006602-RA">
    <property type="protein sequence ID" value="MESCA006602-PA"/>
    <property type="gene ID" value="MESCA006602"/>
</dbReference>
<reference evidence="1" key="2">
    <citation type="submission" date="2015-06" db="UniProtKB">
        <authorList>
            <consortium name="EnsemblMetazoa"/>
        </authorList>
    </citation>
    <scope>IDENTIFICATION</scope>
</reference>
<evidence type="ECO:0000313" key="1">
    <source>
        <dbReference type="EnsemblMetazoa" id="MESCA006602-PA"/>
    </source>
</evidence>
<reference evidence="2" key="1">
    <citation type="submission" date="2013-02" db="EMBL/GenBank/DDBJ databases">
        <authorList>
            <person name="Hughes D."/>
        </authorList>
    </citation>
    <scope>NUCLEOTIDE SEQUENCE</scope>
    <source>
        <strain>Durham</strain>
        <strain evidence="2">NC isolate 2 -- Noor lab</strain>
    </source>
</reference>
<protein>
    <submittedName>
        <fullName evidence="1">Uncharacterized protein</fullName>
    </submittedName>
</protein>
<accession>T1GSE7</accession>
<dbReference type="Proteomes" id="UP000015102">
    <property type="component" value="Unassembled WGS sequence"/>
</dbReference>